<keyword evidence="1" id="KW-0812">Transmembrane</keyword>
<dbReference type="Gene3D" id="3.30.70.270">
    <property type="match status" value="1"/>
</dbReference>
<dbReference type="InterPro" id="IPR043128">
    <property type="entry name" value="Rev_trsase/Diguanyl_cyclase"/>
</dbReference>
<name>A0A1H8KDJ4_9RHOB</name>
<dbReference type="InterPro" id="IPR029787">
    <property type="entry name" value="Nucleotide_cyclase"/>
</dbReference>
<dbReference type="SMART" id="SM00267">
    <property type="entry name" value="GGDEF"/>
    <property type="match status" value="1"/>
</dbReference>
<evidence type="ECO:0000313" key="5">
    <source>
        <dbReference type="Proteomes" id="UP000198761"/>
    </source>
</evidence>
<dbReference type="Gene3D" id="3.20.20.450">
    <property type="entry name" value="EAL domain"/>
    <property type="match status" value="1"/>
</dbReference>
<dbReference type="InterPro" id="IPR001633">
    <property type="entry name" value="EAL_dom"/>
</dbReference>
<keyword evidence="5" id="KW-1185">Reference proteome</keyword>
<reference evidence="4 5" key="1">
    <citation type="submission" date="2016-10" db="EMBL/GenBank/DDBJ databases">
        <authorList>
            <person name="de Groot N.N."/>
        </authorList>
    </citation>
    <scope>NUCLEOTIDE SEQUENCE [LARGE SCALE GENOMIC DNA]</scope>
    <source>
        <strain evidence="4 5">DSM 3857</strain>
    </source>
</reference>
<feature type="transmembrane region" description="Helical" evidence="1">
    <location>
        <begin position="44"/>
        <end position="62"/>
    </location>
</feature>
<feature type="domain" description="GGDEF" evidence="3">
    <location>
        <begin position="101"/>
        <end position="237"/>
    </location>
</feature>
<dbReference type="STRING" id="933059.SAMN04488103_10945"/>
<dbReference type="Proteomes" id="UP000198761">
    <property type="component" value="Unassembled WGS sequence"/>
</dbReference>
<dbReference type="Pfam" id="PF00563">
    <property type="entry name" value="EAL"/>
    <property type="match status" value="1"/>
</dbReference>
<gene>
    <name evidence="4" type="ORF">SAMN04488103_10945</name>
</gene>
<protein>
    <submittedName>
        <fullName evidence="4">Diguanylate cyclase/phosphodiesterase</fullName>
    </submittedName>
</protein>
<accession>A0A1H8KDJ4</accession>
<keyword evidence="1" id="KW-0472">Membrane</keyword>
<dbReference type="AlphaFoldDB" id="A0A1H8KDJ4"/>
<dbReference type="SUPFAM" id="SSF141868">
    <property type="entry name" value="EAL domain-like"/>
    <property type="match status" value="1"/>
</dbReference>
<dbReference type="SUPFAM" id="SSF55073">
    <property type="entry name" value="Nucleotide cyclase"/>
    <property type="match status" value="1"/>
</dbReference>
<sequence length="515" mass="56462">MRDQLRAGLWQGMRRLGLWLRKPELMVFLPAVTLAAFWLGGERVLFLVALGAPLVFLMAGAFRFHDTPPSALVEGLSGLSYRPQLISTFDRVLREAPVTGRNTGCLVLQFDEADLLLDRHGRATQTEILARSAERICAALREGDTVARLEGGGFAVSLAPQRRLELEAMVQLAARLQAAIAPPVSLDAARIYVTCSVGFCLGAQLTEPSGKALLDAAQVAADEALRNGPGAIRAFAPEMPRKRADRDALRQTLELALDTGEIRAHFQPQVSTDTGEITGFEALARWHHPDRGIVPPAEFLGAIEEAGLAERLGETMLYNALTALTRWEKAGLRIPTVGVNFSAEELRNPRLVERIQWELNRFDLTPDRLSVEILETVVASTENDVIVRNIAALARLGCGIDLDDFGTGHAGITNIRRFSVRRLKIDRSFVTHVDEDREQQKIVSAILSLAERLGLETLAEGVETPGEHAMLAQLGCGHVQGFGIGRPMPFEQTVDWITSHRARHPAPPKIGHRAK</sequence>
<dbReference type="GO" id="GO:0071111">
    <property type="term" value="F:cyclic-guanylate-specific phosphodiesterase activity"/>
    <property type="evidence" value="ECO:0007669"/>
    <property type="project" value="InterPro"/>
</dbReference>
<dbReference type="Pfam" id="PF00990">
    <property type="entry name" value="GGDEF"/>
    <property type="match status" value="1"/>
</dbReference>
<dbReference type="PANTHER" id="PTHR33121">
    <property type="entry name" value="CYCLIC DI-GMP PHOSPHODIESTERASE PDEF"/>
    <property type="match status" value="1"/>
</dbReference>
<dbReference type="SMART" id="SM00052">
    <property type="entry name" value="EAL"/>
    <property type="match status" value="1"/>
</dbReference>
<dbReference type="InterPro" id="IPR000160">
    <property type="entry name" value="GGDEF_dom"/>
</dbReference>
<dbReference type="InterPro" id="IPR035919">
    <property type="entry name" value="EAL_sf"/>
</dbReference>
<dbReference type="PANTHER" id="PTHR33121:SF70">
    <property type="entry name" value="SIGNALING PROTEIN YKOW"/>
    <property type="match status" value="1"/>
</dbReference>
<dbReference type="PROSITE" id="PS50887">
    <property type="entry name" value="GGDEF"/>
    <property type="match status" value="1"/>
</dbReference>
<dbReference type="InterPro" id="IPR050706">
    <property type="entry name" value="Cyclic-di-GMP_PDE-like"/>
</dbReference>
<evidence type="ECO:0000256" key="1">
    <source>
        <dbReference type="SAM" id="Phobius"/>
    </source>
</evidence>
<dbReference type="CDD" id="cd01948">
    <property type="entry name" value="EAL"/>
    <property type="match status" value="1"/>
</dbReference>
<feature type="domain" description="EAL" evidence="2">
    <location>
        <begin position="246"/>
        <end position="501"/>
    </location>
</feature>
<evidence type="ECO:0000259" key="3">
    <source>
        <dbReference type="PROSITE" id="PS50887"/>
    </source>
</evidence>
<dbReference type="RefSeq" id="WP_245749485.1">
    <property type="nucleotide sequence ID" value="NZ_FOCE01000009.1"/>
</dbReference>
<evidence type="ECO:0000313" key="4">
    <source>
        <dbReference type="EMBL" id="SEN90731.1"/>
    </source>
</evidence>
<dbReference type="EMBL" id="FOCE01000009">
    <property type="protein sequence ID" value="SEN90731.1"/>
    <property type="molecule type" value="Genomic_DNA"/>
</dbReference>
<dbReference type="PROSITE" id="PS50883">
    <property type="entry name" value="EAL"/>
    <property type="match status" value="1"/>
</dbReference>
<evidence type="ECO:0000259" key="2">
    <source>
        <dbReference type="PROSITE" id="PS50883"/>
    </source>
</evidence>
<proteinExistence type="predicted"/>
<keyword evidence="1" id="KW-1133">Transmembrane helix</keyword>
<organism evidence="4 5">
    <name type="scientific">Gemmobacter aquatilis</name>
    <dbReference type="NCBI Taxonomy" id="933059"/>
    <lineage>
        <taxon>Bacteria</taxon>
        <taxon>Pseudomonadati</taxon>
        <taxon>Pseudomonadota</taxon>
        <taxon>Alphaproteobacteria</taxon>
        <taxon>Rhodobacterales</taxon>
        <taxon>Paracoccaceae</taxon>
        <taxon>Gemmobacter</taxon>
    </lineage>
</organism>